<reference evidence="2 3" key="1">
    <citation type="submission" date="2023-07" db="EMBL/GenBank/DDBJ databases">
        <title>Genomic Encyclopedia of Type Strains, Phase IV (KMG-IV): sequencing the most valuable type-strain genomes for metagenomic binning, comparative biology and taxonomic classification.</title>
        <authorList>
            <person name="Goeker M."/>
        </authorList>
    </citation>
    <scope>NUCLEOTIDE SEQUENCE [LARGE SCALE GENOMIC DNA]</scope>
    <source>
        <strain evidence="2 3">DSM 12751</strain>
    </source>
</reference>
<accession>A0ABT9VUR4</accession>
<dbReference type="Proteomes" id="UP001235840">
    <property type="component" value="Unassembled WGS sequence"/>
</dbReference>
<dbReference type="RefSeq" id="WP_343834613.1">
    <property type="nucleotide sequence ID" value="NZ_BAAADK010000018.1"/>
</dbReference>
<evidence type="ECO:0000313" key="2">
    <source>
        <dbReference type="EMBL" id="MDQ0164718.1"/>
    </source>
</evidence>
<organism evidence="2 3">
    <name type="scientific">Caldalkalibacillus horti</name>
    <dbReference type="NCBI Taxonomy" id="77523"/>
    <lineage>
        <taxon>Bacteria</taxon>
        <taxon>Bacillati</taxon>
        <taxon>Bacillota</taxon>
        <taxon>Bacilli</taxon>
        <taxon>Bacillales</taxon>
        <taxon>Bacillaceae</taxon>
        <taxon>Caldalkalibacillus</taxon>
    </lineage>
</organism>
<proteinExistence type="predicted"/>
<comment type="caution">
    <text evidence="2">The sequence shown here is derived from an EMBL/GenBank/DDBJ whole genome shotgun (WGS) entry which is preliminary data.</text>
</comment>
<dbReference type="EMBL" id="JAUSTY010000002">
    <property type="protein sequence ID" value="MDQ0164718.1"/>
    <property type="molecule type" value="Genomic_DNA"/>
</dbReference>
<keyword evidence="1" id="KW-0812">Transmembrane</keyword>
<evidence type="ECO:0000256" key="1">
    <source>
        <dbReference type="SAM" id="Phobius"/>
    </source>
</evidence>
<keyword evidence="1" id="KW-1133">Transmembrane helix</keyword>
<keyword evidence="3" id="KW-1185">Reference proteome</keyword>
<gene>
    <name evidence="2" type="ORF">J2S11_000618</name>
</gene>
<keyword evidence="1" id="KW-0472">Membrane</keyword>
<name>A0ABT9VUR4_9BACI</name>
<protein>
    <submittedName>
        <fullName evidence="2">Uncharacterized protein</fullName>
    </submittedName>
</protein>
<sequence>MVGIGYILVHIAGVIVCWRIGFRGGFYFFLILSIVELYNSISPLFISGFIDSAANNLPHSITFGEFVAFITYVPMGIQAIAYLILIISLYKAFTNKKVFKKKEANTEFE</sequence>
<feature type="transmembrane region" description="Helical" evidence="1">
    <location>
        <begin position="27"/>
        <end position="46"/>
    </location>
</feature>
<evidence type="ECO:0000313" key="3">
    <source>
        <dbReference type="Proteomes" id="UP001235840"/>
    </source>
</evidence>
<feature type="transmembrane region" description="Helical" evidence="1">
    <location>
        <begin position="66"/>
        <end position="93"/>
    </location>
</feature>
<feature type="transmembrane region" description="Helical" evidence="1">
    <location>
        <begin position="6"/>
        <end position="22"/>
    </location>
</feature>